<dbReference type="RefSeq" id="WP_117505399.1">
    <property type="nucleotide sequence ID" value="NZ_QVEQ01000003.1"/>
</dbReference>
<comment type="caution">
    <text evidence="1">The sequence shown here is derived from an EMBL/GenBank/DDBJ whole genome shotgun (WGS) entry which is preliminary data.</text>
</comment>
<protein>
    <submittedName>
        <fullName evidence="1">Uncharacterized protein</fullName>
    </submittedName>
</protein>
<reference evidence="1 2" key="1">
    <citation type="submission" date="2018-08" db="EMBL/GenBank/DDBJ databases">
        <title>A genome reference for cultivated species of the human gut microbiota.</title>
        <authorList>
            <person name="Zou Y."/>
            <person name="Xue W."/>
            <person name="Luo G."/>
        </authorList>
    </citation>
    <scope>NUCLEOTIDE SEQUENCE [LARGE SCALE GENOMIC DNA]</scope>
    <source>
        <strain evidence="1 2">AF36-11AT</strain>
    </source>
</reference>
<sequence length="814" mass="93315">MKVVNFTQIKDELINNMRRKMLIPVIGSGFTRGCDAYKGKVPSGKDYSEYMISKIAAQLSLAQAEIDSLKRDSFSNVSDIYHRAIPISSQKEYLKFNFTKVKLEDVKRKFLGPFWPYIYTLNIDDGIEFNSCYRHIVYSNRPIEKGIFDNFSCVIKLHGDVAEMLTYEDAKSEVFTQKQYVNSLKSNESLLKKLHHDSIYQNLIFIGCSLDDEIDLLACSSENEIGKAKYFCTIKEPSPLEQFKYEKYGITHCIVFNSYNEIYECLYEAGQEAEKISVNDLDEYKHFSIIQLADDYESNKPFLFFGKSLISKDHAISIPYFFISRKVTASIFDNLSTRPLQFIVGSGCSGKSYVLVDIACRIKNRDVFFFETKDRLTDQAFQDLTCKKNCVILADDTSLSDDQIEYFVSHISFLKENDVNVVIAVDKHNRAVNGILKLHEVQGDIKSGDIPQIPIGNKLNNQEWRQISPLLTAVSAGVFKETDTIVDNIINLSKELSEKNKYYNIVPRFDSVPEIAALIALATERKIYSARATQLELYDELAIQCKATVPLIDQESTWTFETSFDDNSSIKYVVNAEFWLCYQLGIFAREEKNHKAIVEAYKYIITRILSLEGTPNLLRGDKSNSYGAYILFDSINKIFYSNKTGGEHGLGLIREIYEGLNKLLSADPNYMHQRAKCYIKSAYFEKEQAKKLEYLDKAFRDANVAFQVFDSRYNEYHNEKIYISASHVLYTKALILSHKCYVNSYASVEDNTIAIHTLHNALSSPYNTYAFAKKDSFNYLNVVSKIICETIARKTLVSSDAYRDLEDLFQIISE</sequence>
<dbReference type="Proteomes" id="UP000261140">
    <property type="component" value="Unassembled WGS sequence"/>
</dbReference>
<name>A0A3E2TBQ6_9FIRM</name>
<dbReference type="EMBL" id="QVEQ01000003">
    <property type="protein sequence ID" value="RGB72119.1"/>
    <property type="molecule type" value="Genomic_DNA"/>
</dbReference>
<organism evidence="1 2">
    <name type="scientific">Faecalibacterium prausnitzii</name>
    <dbReference type="NCBI Taxonomy" id="853"/>
    <lineage>
        <taxon>Bacteria</taxon>
        <taxon>Bacillati</taxon>
        <taxon>Bacillota</taxon>
        <taxon>Clostridia</taxon>
        <taxon>Eubacteriales</taxon>
        <taxon>Oscillospiraceae</taxon>
        <taxon>Faecalibacterium</taxon>
    </lineage>
</organism>
<gene>
    <name evidence="1" type="ORF">DWZ89_06475</name>
</gene>
<dbReference type="AlphaFoldDB" id="A0A3E2TBQ6"/>
<proteinExistence type="predicted"/>
<accession>A0A3E2TBQ6</accession>
<dbReference type="Pfam" id="PF13289">
    <property type="entry name" value="SIR2_2"/>
    <property type="match status" value="1"/>
</dbReference>
<evidence type="ECO:0000313" key="2">
    <source>
        <dbReference type="Proteomes" id="UP000261140"/>
    </source>
</evidence>
<evidence type="ECO:0000313" key="1">
    <source>
        <dbReference type="EMBL" id="RGB72119.1"/>
    </source>
</evidence>